<name>A0A7L4YJ50_9ACTN</name>
<feature type="domain" description="Barstar (barnase inhibitor)" evidence="2">
    <location>
        <begin position="30"/>
        <end position="97"/>
    </location>
</feature>
<comment type="similarity">
    <text evidence="1">Belongs to the barstar family.</text>
</comment>
<organism evidence="3 4">
    <name type="scientific">Epidermidibacterium keratini</name>
    <dbReference type="NCBI Taxonomy" id="1891644"/>
    <lineage>
        <taxon>Bacteria</taxon>
        <taxon>Bacillati</taxon>
        <taxon>Actinomycetota</taxon>
        <taxon>Actinomycetes</taxon>
        <taxon>Sporichthyales</taxon>
        <taxon>Sporichthyaceae</taxon>
        <taxon>Epidermidibacterium</taxon>
    </lineage>
</organism>
<protein>
    <recommendedName>
        <fullName evidence="2">Barstar (barnase inhibitor) domain-containing protein</fullName>
    </recommendedName>
</protein>
<dbReference type="InParanoid" id="A0A7L4YJ50"/>
<evidence type="ECO:0000313" key="4">
    <source>
        <dbReference type="Proteomes" id="UP000463857"/>
    </source>
</evidence>
<evidence type="ECO:0000256" key="1">
    <source>
        <dbReference type="ARBA" id="ARBA00006845"/>
    </source>
</evidence>
<accession>A0A7L4YJ50</accession>
<reference evidence="3 4" key="1">
    <citation type="journal article" date="2018" name="Int. J. Syst. Evol. Microbiol.">
        <title>Epidermidibacterium keratini gen. nov., sp. nov., a member of the family Sporichthyaceae, isolated from keratin epidermis.</title>
        <authorList>
            <person name="Lee D.G."/>
            <person name="Trujillo M.E."/>
            <person name="Kang S."/>
            <person name="Nam J.J."/>
            <person name="Kim Y.J."/>
        </authorList>
    </citation>
    <scope>NUCLEOTIDE SEQUENCE [LARGE SCALE GENOMIC DNA]</scope>
    <source>
        <strain evidence="3 4">EPI-7</strain>
    </source>
</reference>
<keyword evidence="4" id="KW-1185">Reference proteome</keyword>
<dbReference type="Gene3D" id="3.30.370.10">
    <property type="entry name" value="Barstar-like"/>
    <property type="match status" value="1"/>
</dbReference>
<dbReference type="InterPro" id="IPR035905">
    <property type="entry name" value="Barstar-like_sf"/>
</dbReference>
<dbReference type="SUPFAM" id="SSF52038">
    <property type="entry name" value="Barstar-related"/>
    <property type="match status" value="1"/>
</dbReference>
<dbReference type="RefSeq" id="WP_159542706.1">
    <property type="nucleotide sequence ID" value="NZ_CP047156.1"/>
</dbReference>
<proteinExistence type="inferred from homology"/>
<sequence>MIADLPEGESVAATTDRLRRDGRAVDLVPEAADKGELLDAFARALSLPAYFGHNLDALNDSLGDLHPGEPTTVVWLAGRIERDDPKLYGTVRQILEQSLPNDVDVLICHR</sequence>
<dbReference type="InterPro" id="IPR000468">
    <property type="entry name" value="Barstar"/>
</dbReference>
<dbReference type="Proteomes" id="UP000463857">
    <property type="component" value="Chromosome"/>
</dbReference>
<dbReference type="Pfam" id="PF01337">
    <property type="entry name" value="Barstar"/>
    <property type="match status" value="1"/>
</dbReference>
<dbReference type="KEGG" id="eke:EK0264_02890"/>
<dbReference type="AlphaFoldDB" id="A0A7L4YJ50"/>
<dbReference type="OrthoDB" id="8859549at2"/>
<dbReference type="EMBL" id="CP047156">
    <property type="protein sequence ID" value="QHB99334.1"/>
    <property type="molecule type" value="Genomic_DNA"/>
</dbReference>
<gene>
    <name evidence="3" type="ORF">EK0264_02890</name>
</gene>
<evidence type="ECO:0000259" key="2">
    <source>
        <dbReference type="Pfam" id="PF01337"/>
    </source>
</evidence>
<evidence type="ECO:0000313" key="3">
    <source>
        <dbReference type="EMBL" id="QHB99334.1"/>
    </source>
</evidence>